<feature type="transmembrane region" description="Helical" evidence="8">
    <location>
        <begin position="690"/>
        <end position="711"/>
    </location>
</feature>
<dbReference type="GO" id="GO:0006031">
    <property type="term" value="P:chitin biosynthetic process"/>
    <property type="evidence" value="ECO:0007669"/>
    <property type="project" value="TreeGrafter"/>
</dbReference>
<dbReference type="EC" id="2.4.1.16" evidence="2"/>
<dbReference type="EMBL" id="FXLY01000005">
    <property type="protein sequence ID" value="SMN20273.1"/>
    <property type="molecule type" value="Genomic_DNA"/>
</dbReference>
<evidence type="ECO:0000313" key="10">
    <source>
        <dbReference type="EMBL" id="SMN20273.1"/>
    </source>
</evidence>
<keyword evidence="5 8" id="KW-1133">Transmembrane helix</keyword>
<accession>A0A1X7R3J2</accession>
<feature type="transmembrane region" description="Helical" evidence="8">
    <location>
        <begin position="723"/>
        <end position="742"/>
    </location>
</feature>
<dbReference type="CDD" id="cd04190">
    <property type="entry name" value="Chitin_synth_C"/>
    <property type="match status" value="1"/>
</dbReference>
<evidence type="ECO:0000256" key="2">
    <source>
        <dbReference type="ARBA" id="ARBA00012543"/>
    </source>
</evidence>
<reference evidence="10 11" key="1">
    <citation type="submission" date="2017-04" db="EMBL/GenBank/DDBJ databases">
        <authorList>
            <person name="Afonso C.L."/>
            <person name="Miller P.J."/>
            <person name="Scott M.A."/>
            <person name="Spackman E."/>
            <person name="Goraichik I."/>
            <person name="Dimitrov K.M."/>
            <person name="Suarez D.L."/>
            <person name="Swayne D.E."/>
        </authorList>
    </citation>
    <scope>NUCLEOTIDE SEQUENCE [LARGE SCALE GENOMIC DNA]</scope>
</reference>
<feature type="transmembrane region" description="Helical" evidence="8">
    <location>
        <begin position="950"/>
        <end position="974"/>
    </location>
</feature>
<feature type="transmembrane region" description="Helical" evidence="8">
    <location>
        <begin position="825"/>
        <end position="842"/>
    </location>
</feature>
<evidence type="ECO:0000256" key="4">
    <source>
        <dbReference type="ARBA" id="ARBA00022692"/>
    </source>
</evidence>
<proteinExistence type="predicted"/>
<dbReference type="STRING" id="1789683.A0A1X7R3J2"/>
<dbReference type="InterPro" id="IPR013616">
    <property type="entry name" value="Chitin_synth_N"/>
</dbReference>
<feature type="region of interest" description="Disordered" evidence="7">
    <location>
        <begin position="183"/>
        <end position="227"/>
    </location>
</feature>
<dbReference type="PANTHER" id="PTHR22914">
    <property type="entry name" value="CHITIN SYNTHASE"/>
    <property type="match status" value="1"/>
</dbReference>
<keyword evidence="3" id="KW-0808">Transferase</keyword>
<dbReference type="Proteomes" id="UP000196158">
    <property type="component" value="Unassembled WGS sequence"/>
</dbReference>
<feature type="region of interest" description="Disordered" evidence="7">
    <location>
        <begin position="1"/>
        <end position="149"/>
    </location>
</feature>
<feature type="compositionally biased region" description="Polar residues" evidence="7">
    <location>
        <begin position="187"/>
        <end position="204"/>
    </location>
</feature>
<gene>
    <name evidence="10" type="ORF">KASA_0N02222G</name>
</gene>
<dbReference type="PANTHER" id="PTHR22914:SF38">
    <property type="entry name" value="CHITIN SYNTHASE 2"/>
    <property type="match status" value="1"/>
</dbReference>
<feature type="compositionally biased region" description="Basic and acidic residues" evidence="7">
    <location>
        <begin position="140"/>
        <end position="149"/>
    </location>
</feature>
<feature type="compositionally biased region" description="Polar residues" evidence="7">
    <location>
        <begin position="27"/>
        <end position="49"/>
    </location>
</feature>
<keyword evidence="3" id="KW-0328">Glycosyltransferase</keyword>
<keyword evidence="4 8" id="KW-0812">Transmembrane</keyword>
<protein>
    <recommendedName>
        <fullName evidence="2">chitin synthase</fullName>
        <ecNumber evidence="2">2.4.1.16</ecNumber>
    </recommendedName>
</protein>
<feature type="transmembrane region" description="Helical" evidence="8">
    <location>
        <begin position="790"/>
        <end position="813"/>
    </location>
</feature>
<evidence type="ECO:0000256" key="1">
    <source>
        <dbReference type="ARBA" id="ARBA00004141"/>
    </source>
</evidence>
<feature type="compositionally biased region" description="Polar residues" evidence="7">
    <location>
        <begin position="1"/>
        <end position="19"/>
    </location>
</feature>
<feature type="transmembrane region" description="Helical" evidence="8">
    <location>
        <begin position="920"/>
        <end position="938"/>
    </location>
</feature>
<evidence type="ECO:0000256" key="8">
    <source>
        <dbReference type="SAM" id="Phobius"/>
    </source>
</evidence>
<dbReference type="AlphaFoldDB" id="A0A1X7R3J2"/>
<comment type="subcellular location">
    <subcellularLocation>
        <location evidence="1">Membrane</location>
        <topology evidence="1">Multi-pass membrane protein</topology>
    </subcellularLocation>
</comment>
<feature type="transmembrane region" description="Helical" evidence="8">
    <location>
        <begin position="754"/>
        <end position="778"/>
    </location>
</feature>
<dbReference type="Pfam" id="PF08407">
    <property type="entry name" value="Chitin_synth_1N"/>
    <property type="match status" value="1"/>
</dbReference>
<feature type="compositionally biased region" description="Polar residues" evidence="7">
    <location>
        <begin position="127"/>
        <end position="137"/>
    </location>
</feature>
<organism evidence="10 11">
    <name type="scientific">Maudiozyma saulgeensis</name>
    <dbReference type="NCBI Taxonomy" id="1789683"/>
    <lineage>
        <taxon>Eukaryota</taxon>
        <taxon>Fungi</taxon>
        <taxon>Dikarya</taxon>
        <taxon>Ascomycota</taxon>
        <taxon>Saccharomycotina</taxon>
        <taxon>Saccharomycetes</taxon>
        <taxon>Saccharomycetales</taxon>
        <taxon>Saccharomycetaceae</taxon>
        <taxon>Maudiozyma</taxon>
    </lineage>
</organism>
<evidence type="ECO:0000313" key="11">
    <source>
        <dbReference type="Proteomes" id="UP000196158"/>
    </source>
</evidence>
<dbReference type="GO" id="GO:0030428">
    <property type="term" value="C:cell septum"/>
    <property type="evidence" value="ECO:0007669"/>
    <property type="project" value="TreeGrafter"/>
</dbReference>
<evidence type="ECO:0000256" key="3">
    <source>
        <dbReference type="ARBA" id="ARBA00022676"/>
    </source>
</evidence>
<evidence type="ECO:0000256" key="7">
    <source>
        <dbReference type="SAM" id="MobiDB-lite"/>
    </source>
</evidence>
<dbReference type="SUPFAM" id="SSF53448">
    <property type="entry name" value="Nucleotide-diphospho-sugar transferases"/>
    <property type="match status" value="1"/>
</dbReference>
<evidence type="ECO:0000256" key="5">
    <source>
        <dbReference type="ARBA" id="ARBA00022989"/>
    </source>
</evidence>
<sequence>MTRNPFMVESSNGSPTRSPQRPGLTRFRTNNSSSYDGSMASPNRDTYNNLYDEYDDDDDYSHSKQFQGLPPAIPQSPSRAAMRYSPDRRHRTQFYRDSNHATPVSNSRYATNLHESPRRGNDVVLQFSDSPIKQSPAQEHYTDNLKKSPRKIEGQFLNINHSYPDDEDDLSINNMARNYDADAGNDYHSSMDSMSYQNQTNRNYSRSSKNTVSTSSTEVRSSFDSEEKFRKSFDDNSTVFSTDTFTETKFELNHPVRRDYVRRANSESKRRPTTNEVLKKAILKLDNPIPRGLLNTLPRRDKLEFTEMRYTACTVDPDEFQNEGYSLRFAEMNRECQIVVCVTMYNEDKYALARTLHSIMKNVSHLCRRKRSQVWGPDGWKKVSVILISDGRSKVNQGALDYLAALGVYQEDMAKASVNGDQVKAHIFELTTQISINDDLDYVSKDIVPVQLVFCLKEENKKKINSHRWLLNAFCPVLQPTVVTLVDVGTQLNHTAVYHLWKAFDNDSNVAGAAGQIKTIKGKYGLKLFNPLVASQNFEYKISNILDKPLESLFGYISVLPGALSAYRYRALQNHADGTGPLHSYFLGETQEGRDHDVFTANMYLAEDRILCWELVAKRDAKWVLKYVKEATGATDVPEEIPEFISQRRRWLNGAMFAALYAQLHFFQIWKTKHSITRLFFLQIEFVYQLIQMLFSWFSIANFVLTFYYLAGSLNEVLKHGEALFIFLKYLIFCDLACLFIISMGNRPQGGKHLYITSMVILTICALYSLICGFTFAIRSMVLKEESHSAFVNIVVSMLSTYGCYIFSSFMYLDPWHIFTSSLQYFITLPAFTCTLQIYAFCNTHDVSWGTKGSTGGSKQLSKAIVLQGPDGKQIVETDWPQEVDKKYLEIKSRLKEPEVEIVTVDEGEKRNDYYRDIRTRIVMFWMLSNLILIMSIIEIFDPQETNNGYLIFILWSVAALSIFRVVGSMGFLFMKYLRMIVSYTHKSEETGSWGIQNLNPFHKEK</sequence>
<dbReference type="Pfam" id="PF01644">
    <property type="entry name" value="Chitin_synth_1"/>
    <property type="match status" value="1"/>
</dbReference>
<dbReference type="GO" id="GO:0016020">
    <property type="term" value="C:membrane"/>
    <property type="evidence" value="ECO:0007669"/>
    <property type="project" value="UniProtKB-SubCell"/>
</dbReference>
<evidence type="ECO:0000259" key="9">
    <source>
        <dbReference type="Pfam" id="PF08407"/>
    </source>
</evidence>
<name>A0A1X7R3J2_9SACH</name>
<dbReference type="GO" id="GO:0071944">
    <property type="term" value="C:cell periphery"/>
    <property type="evidence" value="ECO:0007669"/>
    <property type="project" value="TreeGrafter"/>
</dbReference>
<keyword evidence="11" id="KW-1185">Reference proteome</keyword>
<keyword evidence="6 8" id="KW-0472">Membrane</keyword>
<feature type="compositionally biased region" description="Low complexity" evidence="7">
    <location>
        <begin position="205"/>
        <end position="220"/>
    </location>
</feature>
<dbReference type="InterPro" id="IPR004835">
    <property type="entry name" value="Chitin_synth"/>
</dbReference>
<dbReference type="InterPro" id="IPR029044">
    <property type="entry name" value="Nucleotide-diphossugar_trans"/>
</dbReference>
<feature type="domain" description="Chitin synthase N-terminal" evidence="9">
    <location>
        <begin position="278"/>
        <end position="337"/>
    </location>
</feature>
<evidence type="ECO:0000256" key="6">
    <source>
        <dbReference type="ARBA" id="ARBA00023136"/>
    </source>
</evidence>
<feature type="compositionally biased region" description="Polar residues" evidence="7">
    <location>
        <begin position="100"/>
        <end position="114"/>
    </location>
</feature>
<dbReference type="OrthoDB" id="26569at2759"/>
<dbReference type="GO" id="GO:0004100">
    <property type="term" value="F:chitin synthase activity"/>
    <property type="evidence" value="ECO:0007669"/>
    <property type="project" value="UniProtKB-EC"/>
</dbReference>